<organism evidence="2">
    <name type="scientific">Sipha flava</name>
    <name type="common">yellow sugarcane aphid</name>
    <dbReference type="NCBI Taxonomy" id="143950"/>
    <lineage>
        <taxon>Eukaryota</taxon>
        <taxon>Metazoa</taxon>
        <taxon>Ecdysozoa</taxon>
        <taxon>Arthropoda</taxon>
        <taxon>Hexapoda</taxon>
        <taxon>Insecta</taxon>
        <taxon>Pterygota</taxon>
        <taxon>Neoptera</taxon>
        <taxon>Paraneoptera</taxon>
        <taxon>Hemiptera</taxon>
        <taxon>Sternorrhyncha</taxon>
        <taxon>Aphidomorpha</taxon>
        <taxon>Aphidoidea</taxon>
        <taxon>Aphididae</taxon>
        <taxon>Sipha</taxon>
    </lineage>
</organism>
<name>A0A2S2QRK9_9HEMI</name>
<protein>
    <submittedName>
        <fullName evidence="2">Uncharacterized protein</fullName>
    </submittedName>
</protein>
<accession>A0A2S2QRK9</accession>
<reference evidence="2" key="1">
    <citation type="submission" date="2018-04" db="EMBL/GenBank/DDBJ databases">
        <title>Transcriptome assembly of Sipha flava.</title>
        <authorList>
            <person name="Scully E.D."/>
            <person name="Geib S.M."/>
            <person name="Palmer N.A."/>
            <person name="Koch K."/>
            <person name="Bradshaw J."/>
            <person name="Heng-Moss T."/>
            <person name="Sarath G."/>
        </authorList>
    </citation>
    <scope>NUCLEOTIDE SEQUENCE</scope>
</reference>
<dbReference type="EMBL" id="GGMS01010967">
    <property type="protein sequence ID" value="MBY80170.1"/>
    <property type="molecule type" value="Transcribed_RNA"/>
</dbReference>
<sequence>MEIIFVNELRSSRSSVRIVFQQQIVTSNARNLCLPTNFIKNTNGETDFLKLYTFDGRVIYIARCHFTRIIRLVKVRLCTYRLVVTRICLYAYRLADRRVRLDGYRFADREVGLDTRRFADQRVRLDANGLVDRGVGLDTDGTDGCRPYRAAMAFVEHNVTHGRGKLSFVLVRCRNTFDLQTKCSQCLFQTRIRQKGKEVLRKTRSIPSAAESETTEEPNGKEKKRRLRTYRPTTGTGRETRPA</sequence>
<proteinExistence type="predicted"/>
<evidence type="ECO:0000256" key="1">
    <source>
        <dbReference type="SAM" id="MobiDB-lite"/>
    </source>
</evidence>
<evidence type="ECO:0000313" key="2">
    <source>
        <dbReference type="EMBL" id="MBY80170.1"/>
    </source>
</evidence>
<dbReference type="AlphaFoldDB" id="A0A2S2QRK9"/>
<gene>
    <name evidence="2" type="ORF">g.82814</name>
</gene>
<feature type="region of interest" description="Disordered" evidence="1">
    <location>
        <begin position="198"/>
        <end position="243"/>
    </location>
</feature>